<dbReference type="PANTHER" id="PTHR12304">
    <property type="entry name" value="INOSINE-URIDINE PREFERRING NUCLEOSIDE HYDROLASE"/>
    <property type="match status" value="1"/>
</dbReference>
<organism evidence="4 5">
    <name type="scientific">Spelaeicoccus albus</name>
    <dbReference type="NCBI Taxonomy" id="1280376"/>
    <lineage>
        <taxon>Bacteria</taxon>
        <taxon>Bacillati</taxon>
        <taxon>Actinomycetota</taxon>
        <taxon>Actinomycetes</taxon>
        <taxon>Micrococcales</taxon>
        <taxon>Brevibacteriaceae</taxon>
        <taxon>Spelaeicoccus</taxon>
    </lineage>
</organism>
<evidence type="ECO:0000313" key="4">
    <source>
        <dbReference type="EMBL" id="NYI67215.1"/>
    </source>
</evidence>
<dbReference type="InterPro" id="IPR036452">
    <property type="entry name" value="Ribo_hydro-like"/>
</dbReference>
<dbReference type="InterPro" id="IPR023186">
    <property type="entry name" value="IUNH"/>
</dbReference>
<keyword evidence="1 4" id="KW-0378">Hydrolase</keyword>
<accession>A0A7Z0ABS0</accession>
<dbReference type="EC" id="3.2.-.-" evidence="4"/>
<reference evidence="4 5" key="1">
    <citation type="submission" date="2020-07" db="EMBL/GenBank/DDBJ databases">
        <title>Sequencing the genomes of 1000 actinobacteria strains.</title>
        <authorList>
            <person name="Klenk H.-P."/>
        </authorList>
    </citation>
    <scope>NUCLEOTIDE SEQUENCE [LARGE SCALE GENOMIC DNA]</scope>
    <source>
        <strain evidence="4 5">DSM 26341</strain>
    </source>
</reference>
<sequence length="318" mass="33337">MNHSIILDVDTGIDDAMAIMFAVKHPDVDVRAISCVSGNTGLDNVVANTLKILDVVDAPDIPVAAGATRPLIEEPRDASYVHGADGLGNSSLPVSSRAVVPEHSVEMMRRMLVESAEKLTIVALAPLTNVALLLRMYPECADKIERILFMGGSASVGNATAVAEFNIWHDPEAASIVVNSGVPLTMYGLDVFNSVIVEPDDVARLTASDDPIASTLGALLGFRMEGVDGGPDNAFSRIGDAGAVCSLVAREFMNCQTHALQVETAAGYARGQTIVDRRDHAGEDVVHGLAGPWPTADVILGADVDAVVKVFLSTVLAG</sequence>
<dbReference type="InterPro" id="IPR001910">
    <property type="entry name" value="Inosine/uridine_hydrolase_dom"/>
</dbReference>
<dbReference type="AlphaFoldDB" id="A0A7Z0ABS0"/>
<dbReference type="GO" id="GO:0006152">
    <property type="term" value="P:purine nucleoside catabolic process"/>
    <property type="evidence" value="ECO:0007669"/>
    <property type="project" value="TreeGrafter"/>
</dbReference>
<gene>
    <name evidence="4" type="ORF">BJY26_001521</name>
</gene>
<evidence type="ECO:0000256" key="2">
    <source>
        <dbReference type="ARBA" id="ARBA00023295"/>
    </source>
</evidence>
<keyword evidence="2 4" id="KW-0326">Glycosidase</keyword>
<dbReference type="GO" id="GO:0008477">
    <property type="term" value="F:purine nucleosidase activity"/>
    <property type="evidence" value="ECO:0007669"/>
    <property type="project" value="TreeGrafter"/>
</dbReference>
<protein>
    <submittedName>
        <fullName evidence="4">Pyrimidine-specific ribonucleoside hydrolase</fullName>
        <ecNumber evidence="4">3.2.-.-</ecNumber>
    </submittedName>
</protein>
<evidence type="ECO:0000259" key="3">
    <source>
        <dbReference type="Pfam" id="PF01156"/>
    </source>
</evidence>
<proteinExistence type="predicted"/>
<dbReference type="Proteomes" id="UP000539111">
    <property type="component" value="Unassembled WGS sequence"/>
</dbReference>
<name>A0A7Z0ABS0_9MICO</name>
<evidence type="ECO:0000256" key="1">
    <source>
        <dbReference type="ARBA" id="ARBA00022801"/>
    </source>
</evidence>
<dbReference type="Gene3D" id="3.90.245.10">
    <property type="entry name" value="Ribonucleoside hydrolase-like"/>
    <property type="match status" value="1"/>
</dbReference>
<dbReference type="SUPFAM" id="SSF53590">
    <property type="entry name" value="Nucleoside hydrolase"/>
    <property type="match status" value="1"/>
</dbReference>
<dbReference type="GO" id="GO:0005829">
    <property type="term" value="C:cytosol"/>
    <property type="evidence" value="ECO:0007669"/>
    <property type="project" value="TreeGrafter"/>
</dbReference>
<dbReference type="RefSeq" id="WP_179427031.1">
    <property type="nucleotide sequence ID" value="NZ_JACBZP010000001.1"/>
</dbReference>
<comment type="caution">
    <text evidence="4">The sequence shown here is derived from an EMBL/GenBank/DDBJ whole genome shotgun (WGS) entry which is preliminary data.</text>
</comment>
<dbReference type="PANTHER" id="PTHR12304:SF4">
    <property type="entry name" value="URIDINE NUCLEOSIDASE"/>
    <property type="match status" value="1"/>
</dbReference>
<evidence type="ECO:0000313" key="5">
    <source>
        <dbReference type="Proteomes" id="UP000539111"/>
    </source>
</evidence>
<dbReference type="Pfam" id="PF01156">
    <property type="entry name" value="IU_nuc_hydro"/>
    <property type="match status" value="1"/>
</dbReference>
<dbReference type="EMBL" id="JACBZP010000001">
    <property type="protein sequence ID" value="NYI67215.1"/>
    <property type="molecule type" value="Genomic_DNA"/>
</dbReference>
<keyword evidence="5" id="KW-1185">Reference proteome</keyword>
<feature type="domain" description="Inosine/uridine-preferring nucleoside hydrolase" evidence="3">
    <location>
        <begin position="5"/>
        <end position="308"/>
    </location>
</feature>